<evidence type="ECO:0000256" key="4">
    <source>
        <dbReference type="ARBA" id="ARBA00023136"/>
    </source>
</evidence>
<dbReference type="InterPro" id="IPR001129">
    <property type="entry name" value="Membr-assoc_MAPEG"/>
</dbReference>
<organism evidence="6 7">
    <name type="scientific">Brevundimonas diminuta</name>
    <name type="common">Pseudomonas diminuta</name>
    <dbReference type="NCBI Taxonomy" id="293"/>
    <lineage>
        <taxon>Bacteria</taxon>
        <taxon>Pseudomonadati</taxon>
        <taxon>Pseudomonadota</taxon>
        <taxon>Alphaproteobacteria</taxon>
        <taxon>Caulobacterales</taxon>
        <taxon>Caulobacteraceae</taxon>
        <taxon>Brevundimonas</taxon>
    </lineage>
</organism>
<dbReference type="Pfam" id="PF01124">
    <property type="entry name" value="MAPEG"/>
    <property type="match status" value="1"/>
</dbReference>
<dbReference type="EMBL" id="UAQM01000007">
    <property type="protein sequence ID" value="SPU43906.1"/>
    <property type="molecule type" value="Genomic_DNA"/>
</dbReference>
<dbReference type="SUPFAM" id="SSF161084">
    <property type="entry name" value="MAPEG domain-like"/>
    <property type="match status" value="1"/>
</dbReference>
<evidence type="ECO:0000256" key="3">
    <source>
        <dbReference type="ARBA" id="ARBA00022989"/>
    </source>
</evidence>
<dbReference type="RefSeq" id="WP_128115437.1">
    <property type="nucleotide sequence ID" value="NZ_UAQM01000007.1"/>
</dbReference>
<comment type="subcellular location">
    <subcellularLocation>
        <location evidence="1">Membrane</location>
    </subcellularLocation>
</comment>
<protein>
    <submittedName>
        <fullName evidence="6">MAPEG family</fullName>
    </submittedName>
</protein>
<dbReference type="GO" id="GO:0016020">
    <property type="term" value="C:membrane"/>
    <property type="evidence" value="ECO:0007669"/>
    <property type="project" value="UniProtKB-SubCell"/>
</dbReference>
<dbReference type="Gene3D" id="1.20.120.550">
    <property type="entry name" value="Membrane associated eicosanoid/glutathione metabolism-like domain"/>
    <property type="match status" value="1"/>
</dbReference>
<gene>
    <name evidence="6" type="ORF">NCTC11165_01300</name>
</gene>
<dbReference type="PANTHER" id="PTHR35371">
    <property type="entry name" value="INNER MEMBRANE PROTEIN"/>
    <property type="match status" value="1"/>
</dbReference>
<evidence type="ECO:0000256" key="5">
    <source>
        <dbReference type="SAM" id="Phobius"/>
    </source>
</evidence>
<dbReference type="PANTHER" id="PTHR35371:SF1">
    <property type="entry name" value="BLR7753 PROTEIN"/>
    <property type="match status" value="1"/>
</dbReference>
<feature type="transmembrane region" description="Helical" evidence="5">
    <location>
        <begin position="83"/>
        <end position="105"/>
    </location>
</feature>
<name>A0A2X1CB65_BREDI</name>
<feature type="transmembrane region" description="Helical" evidence="5">
    <location>
        <begin position="6"/>
        <end position="25"/>
    </location>
</feature>
<reference evidence="6 7" key="1">
    <citation type="submission" date="2018-06" db="EMBL/GenBank/DDBJ databases">
        <authorList>
            <consortium name="Pathogen Informatics"/>
            <person name="Doyle S."/>
        </authorList>
    </citation>
    <scope>NUCLEOTIDE SEQUENCE [LARGE SCALE GENOMIC DNA]</scope>
    <source>
        <strain evidence="6 7">NCTC11165</strain>
    </source>
</reference>
<evidence type="ECO:0000256" key="2">
    <source>
        <dbReference type="ARBA" id="ARBA00022692"/>
    </source>
</evidence>
<keyword evidence="3 5" id="KW-1133">Transmembrane helix</keyword>
<keyword evidence="4 5" id="KW-0472">Membrane</keyword>
<feature type="transmembrane region" description="Helical" evidence="5">
    <location>
        <begin position="112"/>
        <end position="130"/>
    </location>
</feature>
<sequence length="132" mass="14369">MTNELTYLAATLVLALVQILLPAFARTREFGLSWNAGARDTTPEAQSPVVGRLERAQANLFETLPLFIGAVLIAQVADRTGALTAWGAALYFWARVAYIPLYALGVPYIRSLAWLVSFAGLALCLLALFIRV</sequence>
<dbReference type="AlphaFoldDB" id="A0A2X1CB65"/>
<dbReference type="Proteomes" id="UP000250358">
    <property type="component" value="Unassembled WGS sequence"/>
</dbReference>
<evidence type="ECO:0000313" key="6">
    <source>
        <dbReference type="EMBL" id="SPU43906.1"/>
    </source>
</evidence>
<proteinExistence type="predicted"/>
<accession>A0A2X1CB65</accession>
<dbReference type="InterPro" id="IPR023352">
    <property type="entry name" value="MAPEG-like_dom_sf"/>
</dbReference>
<keyword evidence="2 5" id="KW-0812">Transmembrane</keyword>
<evidence type="ECO:0000313" key="7">
    <source>
        <dbReference type="Proteomes" id="UP000250358"/>
    </source>
</evidence>
<evidence type="ECO:0000256" key="1">
    <source>
        <dbReference type="ARBA" id="ARBA00004370"/>
    </source>
</evidence>